<organism evidence="11 12">
    <name type="scientific">Marivirga lumbricoides</name>
    <dbReference type="NCBI Taxonomy" id="1046115"/>
    <lineage>
        <taxon>Bacteria</taxon>
        <taxon>Pseudomonadati</taxon>
        <taxon>Bacteroidota</taxon>
        <taxon>Cytophagia</taxon>
        <taxon>Cytophagales</taxon>
        <taxon>Marivirgaceae</taxon>
        <taxon>Marivirga</taxon>
    </lineage>
</organism>
<name>A0A2T4DW73_9BACT</name>
<dbReference type="Pfam" id="PF00208">
    <property type="entry name" value="ELFV_dehydrog"/>
    <property type="match status" value="1"/>
</dbReference>
<evidence type="ECO:0000256" key="9">
    <source>
        <dbReference type="RuleBase" id="RU004417"/>
    </source>
</evidence>
<dbReference type="Gene3D" id="3.40.50.10860">
    <property type="entry name" value="Leucine Dehydrogenase, chain A, domain 1"/>
    <property type="match status" value="1"/>
</dbReference>
<dbReference type="SUPFAM" id="SSF51735">
    <property type="entry name" value="NAD(P)-binding Rossmann-fold domains"/>
    <property type="match status" value="1"/>
</dbReference>
<evidence type="ECO:0000256" key="4">
    <source>
        <dbReference type="ARBA" id="ARBA00023027"/>
    </source>
</evidence>
<dbReference type="GO" id="GO:0005829">
    <property type="term" value="C:cytosol"/>
    <property type="evidence" value="ECO:0007669"/>
    <property type="project" value="TreeGrafter"/>
</dbReference>
<feature type="binding site" evidence="7">
    <location>
        <position position="109"/>
    </location>
    <ligand>
        <name>substrate</name>
    </ligand>
</feature>
<dbReference type="GO" id="GO:0006537">
    <property type="term" value="P:glutamate biosynthetic process"/>
    <property type="evidence" value="ECO:0007669"/>
    <property type="project" value="UniProtKB-ARBA"/>
</dbReference>
<dbReference type="Proteomes" id="UP000240608">
    <property type="component" value="Unassembled WGS sequence"/>
</dbReference>
<feature type="active site" description="Proton donor" evidence="6">
    <location>
        <position position="124"/>
    </location>
</feature>
<feature type="domain" description="Glutamate/phenylalanine/leucine/valine/L-tryptophan dehydrogenase C-terminal" evidence="10">
    <location>
        <begin position="200"/>
        <end position="450"/>
    </location>
</feature>
<comment type="caution">
    <text evidence="11">The sequence shown here is derived from an EMBL/GenBank/DDBJ whole genome shotgun (WGS) entry which is preliminary data.</text>
</comment>
<dbReference type="FunFam" id="3.40.50.10860:FF:000002">
    <property type="entry name" value="Glutamate dehydrogenase"/>
    <property type="match status" value="1"/>
</dbReference>
<dbReference type="FunFam" id="1.10.285.10:FF:000001">
    <property type="entry name" value="Glutamate dehydrogenase"/>
    <property type="match status" value="1"/>
</dbReference>
<feature type="binding site" evidence="7">
    <location>
        <position position="238"/>
    </location>
    <ligand>
        <name>NAD(+)</name>
        <dbReference type="ChEBI" id="CHEBI:57540"/>
    </ligand>
</feature>
<comment type="subunit">
    <text evidence="2">Homohexamer.</text>
</comment>
<dbReference type="EMBL" id="PYVU01000002">
    <property type="protein sequence ID" value="PTB97958.1"/>
    <property type="molecule type" value="Genomic_DNA"/>
</dbReference>
<evidence type="ECO:0000256" key="1">
    <source>
        <dbReference type="ARBA" id="ARBA00006382"/>
    </source>
</evidence>
<dbReference type="InterPro" id="IPR046346">
    <property type="entry name" value="Aminoacid_DH-like_N_sf"/>
</dbReference>
<evidence type="ECO:0000256" key="8">
    <source>
        <dbReference type="PIRSR" id="PIRSR000185-3"/>
    </source>
</evidence>
<dbReference type="InterPro" id="IPR033524">
    <property type="entry name" value="Glu/Leu/Phe/Val_DH_AS"/>
</dbReference>
<dbReference type="SUPFAM" id="SSF53223">
    <property type="entry name" value="Aminoacid dehydrogenase-like, N-terminal domain"/>
    <property type="match status" value="1"/>
</dbReference>
<keyword evidence="7" id="KW-0547">Nucleotide-binding</keyword>
<evidence type="ECO:0000259" key="10">
    <source>
        <dbReference type="SMART" id="SM00839"/>
    </source>
</evidence>
<evidence type="ECO:0000313" key="12">
    <source>
        <dbReference type="Proteomes" id="UP000240608"/>
    </source>
</evidence>
<dbReference type="PANTHER" id="PTHR43571:SF1">
    <property type="entry name" value="NADP-SPECIFIC GLUTAMATE DEHYDROGENASE 1-RELATED"/>
    <property type="match status" value="1"/>
</dbReference>
<feature type="binding site" evidence="7">
    <location>
        <position position="207"/>
    </location>
    <ligand>
        <name>NAD(+)</name>
        <dbReference type="ChEBI" id="CHEBI:57540"/>
    </ligand>
</feature>
<sequence>MSENELYDRIEKRNPNETEFLQAVEEVISSIGKVLKKHPEYHQLKILERLAEPERLISFRVNWVDDEGNVQVNRGYRVQMNSALGPYKGGLRFHPSVNQSILKFLAFEQVFKNALTGLPLGGGKGGSDFNPKEKSDQEIMRFCQAFMSELYRHIGHFTDVPAGDIGVGSREIGYLFGAYKKLQNEFTGVLTGKGPKWGGSPIRPEATGYGLVYFAENMMASNGESLEGKTCIVSGAGNVAQYAVEKLIQLGAKPVTMSDSSGFIYDEEGIDEEKLEHIMYIKNVSRGRIKEYTEKYSKAKYTETDSSKDFKPIWETKADCAFPCATQNEVKVKDAKNLKKNGIKLLAEGANMPTTADAIDVLQEAKILYAPGKACNAGGVAVSGLEMTQNRMGVYWTKDEVDEKLKNIMKRIHDDCRKTIEEYELNSHDYLEAANIFGFLKVADAMKAQGIV</sequence>
<keyword evidence="3 5" id="KW-0560">Oxidoreductase</keyword>
<evidence type="ECO:0000256" key="2">
    <source>
        <dbReference type="ARBA" id="ARBA00011643"/>
    </source>
</evidence>
<dbReference type="AlphaFoldDB" id="A0A2T4DW73"/>
<feature type="binding site" evidence="7">
    <location>
        <position position="383"/>
    </location>
    <ligand>
        <name>substrate</name>
    </ligand>
</feature>
<dbReference type="InterPro" id="IPR036291">
    <property type="entry name" value="NAD(P)-bd_dom_sf"/>
</dbReference>
<proteinExistence type="inferred from homology"/>
<dbReference type="PANTHER" id="PTHR43571">
    <property type="entry name" value="NADP-SPECIFIC GLUTAMATE DEHYDROGENASE 1-RELATED"/>
    <property type="match status" value="1"/>
</dbReference>
<dbReference type="Gene3D" id="3.40.50.720">
    <property type="entry name" value="NAD(P)-binding Rossmann-like Domain"/>
    <property type="match status" value="1"/>
</dbReference>
<feature type="binding site" evidence="7">
    <location>
        <position position="88"/>
    </location>
    <ligand>
        <name>substrate</name>
    </ligand>
</feature>
<dbReference type="PROSITE" id="PS00074">
    <property type="entry name" value="GLFV_DEHYDROGENASE"/>
    <property type="match status" value="1"/>
</dbReference>
<evidence type="ECO:0000313" key="11">
    <source>
        <dbReference type="EMBL" id="PTB97958.1"/>
    </source>
</evidence>
<evidence type="ECO:0000256" key="7">
    <source>
        <dbReference type="PIRSR" id="PIRSR000185-2"/>
    </source>
</evidence>
<evidence type="ECO:0000256" key="5">
    <source>
        <dbReference type="PIRNR" id="PIRNR000185"/>
    </source>
</evidence>
<evidence type="ECO:0000256" key="3">
    <source>
        <dbReference type="ARBA" id="ARBA00023002"/>
    </source>
</evidence>
<dbReference type="Gene3D" id="1.10.285.10">
    <property type="entry name" value="Glutamate Dehydrogenase, chain A, domain 3"/>
    <property type="match status" value="2"/>
</dbReference>
<feature type="binding site" evidence="7">
    <location>
        <position position="163"/>
    </location>
    <ligand>
        <name>substrate</name>
    </ligand>
</feature>
<reference evidence="11 12" key="1">
    <citation type="submission" date="2018-03" db="EMBL/GenBank/DDBJ databases">
        <title>Cross-interface Injection: A General Nanoliter Liquid Handling Method Applied to Single Cells Genome Amplification Automated Nanoliter Liquid Handling Applied to Single Cell Multiple Displacement Amplification.</title>
        <authorList>
            <person name="Yun J."/>
            <person name="Xu P."/>
            <person name="Xu J."/>
            <person name="Dai X."/>
            <person name="Wang Y."/>
            <person name="Zheng X."/>
            <person name="Cao C."/>
            <person name="Yi Q."/>
            <person name="Zhu Y."/>
            <person name="Wang L."/>
            <person name="Dong Z."/>
            <person name="Huang Y."/>
            <person name="Huang L."/>
            <person name="Du W."/>
        </authorList>
    </citation>
    <scope>NUCLEOTIDE SEQUENCE [LARGE SCALE GENOMIC DNA]</scope>
    <source>
        <strain evidence="11 12">Z-D1-2</strain>
    </source>
</reference>
<feature type="binding site" evidence="7">
    <location>
        <position position="112"/>
    </location>
    <ligand>
        <name>substrate</name>
    </ligand>
</feature>
<gene>
    <name evidence="11" type="ORF">C9994_00610</name>
</gene>
<comment type="similarity">
    <text evidence="1 5 9">Belongs to the Glu/Leu/Phe/Val dehydrogenases family.</text>
</comment>
<dbReference type="FunFam" id="3.40.50.720:FF:000030">
    <property type="entry name" value="Glutamate dehydrogenase"/>
    <property type="match status" value="1"/>
</dbReference>
<keyword evidence="4 7" id="KW-0520">NAD</keyword>
<dbReference type="PRINTS" id="PR00082">
    <property type="entry name" value="GLFDHDRGNASE"/>
</dbReference>
<accession>A0A2T4DW73</accession>
<dbReference type="GO" id="GO:0000166">
    <property type="term" value="F:nucleotide binding"/>
    <property type="evidence" value="ECO:0007669"/>
    <property type="project" value="UniProtKB-KW"/>
</dbReference>
<dbReference type="CDD" id="cd05313">
    <property type="entry name" value="NAD_bind_2_Glu_DH"/>
    <property type="match status" value="1"/>
</dbReference>
<feature type="site" description="Important for catalysis" evidence="8">
    <location>
        <position position="164"/>
    </location>
</feature>
<dbReference type="InterPro" id="IPR014362">
    <property type="entry name" value="Glu_DH"/>
</dbReference>
<dbReference type="SMART" id="SM00839">
    <property type="entry name" value="ELFV_dehydrog"/>
    <property type="match status" value="1"/>
</dbReference>
<dbReference type="NCBIfam" id="NF006929">
    <property type="entry name" value="PRK09414.1"/>
    <property type="match status" value="1"/>
</dbReference>
<dbReference type="PIRSF" id="PIRSF000185">
    <property type="entry name" value="Glu_DH"/>
    <property type="match status" value="1"/>
</dbReference>
<dbReference type="InterPro" id="IPR050724">
    <property type="entry name" value="Glu_Leu_Phe_Val_DH"/>
</dbReference>
<evidence type="ECO:0000256" key="6">
    <source>
        <dbReference type="PIRSR" id="PIRSR000185-1"/>
    </source>
</evidence>
<dbReference type="InterPro" id="IPR033922">
    <property type="entry name" value="NAD_bind_Glu_DH"/>
</dbReference>
<dbReference type="InterPro" id="IPR006095">
    <property type="entry name" value="Glu/Leu/Phe/Val/Trp_DH"/>
</dbReference>
<protein>
    <recommendedName>
        <fullName evidence="5">Glutamate dehydrogenase</fullName>
    </recommendedName>
</protein>
<dbReference type="InterPro" id="IPR006096">
    <property type="entry name" value="Glu/Leu/Phe/Val/Trp_DH_C"/>
</dbReference>
<dbReference type="Pfam" id="PF02812">
    <property type="entry name" value="ELFV_dehydrog_N"/>
    <property type="match status" value="1"/>
</dbReference>
<dbReference type="InterPro" id="IPR006097">
    <property type="entry name" value="Glu/Leu/Phe/Val/Trp_DH_dimer"/>
</dbReference>
<dbReference type="GO" id="GO:0004354">
    <property type="term" value="F:glutamate dehydrogenase (NADP+) activity"/>
    <property type="evidence" value="ECO:0007669"/>
    <property type="project" value="TreeGrafter"/>
</dbReference>